<dbReference type="EMBL" id="CP007202">
    <property type="protein sequence ID" value="AJR04684.1"/>
    <property type="molecule type" value="Genomic_DNA"/>
</dbReference>
<organism evidence="2 3">
    <name type="scientific">Siansivirga zeaxanthinifaciens CC-SAMT-1</name>
    <dbReference type="NCBI Taxonomy" id="1454006"/>
    <lineage>
        <taxon>Bacteria</taxon>
        <taxon>Pseudomonadati</taxon>
        <taxon>Bacteroidota</taxon>
        <taxon>Flavobacteriia</taxon>
        <taxon>Flavobacteriales</taxon>
        <taxon>Flavobacteriaceae</taxon>
        <taxon>Siansivirga</taxon>
    </lineage>
</organism>
<dbReference type="PANTHER" id="PTHR46889:SF4">
    <property type="entry name" value="TRANSPOSASE INSO FOR INSERTION SEQUENCE ELEMENT IS911B-RELATED"/>
    <property type="match status" value="1"/>
</dbReference>
<dbReference type="KEGG" id="sze:AW14_14735"/>
<reference evidence="2 3" key="1">
    <citation type="submission" date="2014-02" db="EMBL/GenBank/DDBJ databases">
        <authorList>
            <person name="Young C.-C."/>
            <person name="Hameed A."/>
            <person name="Huang H.-C."/>
            <person name="Shahina M."/>
        </authorList>
    </citation>
    <scope>NUCLEOTIDE SEQUENCE [LARGE SCALE GENOMIC DNA]</scope>
    <source>
        <strain evidence="2 3">CC-SAMT-1</strain>
    </source>
</reference>
<dbReference type="InterPro" id="IPR050900">
    <property type="entry name" value="Transposase_IS3/IS150/IS904"/>
</dbReference>
<dbReference type="GO" id="GO:0003676">
    <property type="term" value="F:nucleic acid binding"/>
    <property type="evidence" value="ECO:0007669"/>
    <property type="project" value="InterPro"/>
</dbReference>
<name>A0A0C5WHP7_9FLAO</name>
<dbReference type="PROSITE" id="PS50994">
    <property type="entry name" value="INTEGRASE"/>
    <property type="match status" value="1"/>
</dbReference>
<proteinExistence type="predicted"/>
<evidence type="ECO:0000313" key="3">
    <source>
        <dbReference type="Proteomes" id="UP000032229"/>
    </source>
</evidence>
<dbReference type="Pfam" id="PF13276">
    <property type="entry name" value="HTH_21"/>
    <property type="match status" value="1"/>
</dbReference>
<dbReference type="InterPro" id="IPR012337">
    <property type="entry name" value="RNaseH-like_sf"/>
</dbReference>
<dbReference type="GO" id="GO:0015074">
    <property type="term" value="P:DNA integration"/>
    <property type="evidence" value="ECO:0007669"/>
    <property type="project" value="InterPro"/>
</dbReference>
<dbReference type="InterPro" id="IPR025948">
    <property type="entry name" value="HTH-like_dom"/>
</dbReference>
<dbReference type="PANTHER" id="PTHR46889">
    <property type="entry name" value="TRANSPOSASE INSF FOR INSERTION SEQUENCE IS3B-RELATED"/>
    <property type="match status" value="1"/>
</dbReference>
<dbReference type="InterPro" id="IPR036397">
    <property type="entry name" value="RNaseH_sf"/>
</dbReference>
<dbReference type="Pfam" id="PF00665">
    <property type="entry name" value="rve"/>
    <property type="match status" value="1"/>
</dbReference>
<dbReference type="InterPro" id="IPR001584">
    <property type="entry name" value="Integrase_cat-core"/>
</dbReference>
<accession>A0A0C5WHP7</accession>
<dbReference type="Proteomes" id="UP000032229">
    <property type="component" value="Chromosome"/>
</dbReference>
<evidence type="ECO:0000313" key="2">
    <source>
        <dbReference type="EMBL" id="AJR04684.1"/>
    </source>
</evidence>
<protein>
    <submittedName>
        <fullName evidence="2">Integrase</fullName>
    </submittedName>
</protein>
<dbReference type="PATRIC" id="fig|1454006.5.peg.2918"/>
<sequence>MCRVLKVSTSGYYNWLKAKISKLWLYNQKLSELITAIFKDSYESYGAPPIKKALEALVHHVSRPRVVRLMNAYGLFARRKRKFRTTTDINHKYPIAANILNQNFKVPGVNQVWASDITYIETKECWMYLAVIIDLFNRKVIGWSMSANLTTQDAIAPPWNMALKSNVITEELIFHSDRGSQYASYLFTDIIKNYNGLVIQSMSRKGNCWDNAIAF</sequence>
<dbReference type="NCBIfam" id="NF033516">
    <property type="entry name" value="transpos_IS3"/>
    <property type="match status" value="1"/>
</dbReference>
<dbReference type="Gene3D" id="3.30.420.10">
    <property type="entry name" value="Ribonuclease H-like superfamily/Ribonuclease H"/>
    <property type="match status" value="1"/>
</dbReference>
<keyword evidence="3" id="KW-1185">Reference proteome</keyword>
<feature type="domain" description="Integrase catalytic" evidence="1">
    <location>
        <begin position="103"/>
        <end position="215"/>
    </location>
</feature>
<dbReference type="AlphaFoldDB" id="A0A0C5WHP7"/>
<gene>
    <name evidence="2" type="ORF">AW14_14735</name>
</gene>
<dbReference type="SUPFAM" id="SSF53098">
    <property type="entry name" value="Ribonuclease H-like"/>
    <property type="match status" value="1"/>
</dbReference>
<dbReference type="InterPro" id="IPR048020">
    <property type="entry name" value="Transpos_IS3"/>
</dbReference>
<dbReference type="HOGENOM" id="CLU_027402_4_2_10"/>
<evidence type="ECO:0000259" key="1">
    <source>
        <dbReference type="PROSITE" id="PS50994"/>
    </source>
</evidence>